<dbReference type="Gene3D" id="3.20.200.10">
    <property type="entry name" value="MHCK/EF2 kinase"/>
    <property type="match status" value="1"/>
</dbReference>
<name>A0A0C3M3U9_9AGAM</name>
<evidence type="ECO:0000256" key="4">
    <source>
        <dbReference type="ARBA" id="ARBA00022777"/>
    </source>
</evidence>
<organism evidence="8 9">
    <name type="scientific">Tulasnella calospora MUT 4182</name>
    <dbReference type="NCBI Taxonomy" id="1051891"/>
    <lineage>
        <taxon>Eukaryota</taxon>
        <taxon>Fungi</taxon>
        <taxon>Dikarya</taxon>
        <taxon>Basidiomycota</taxon>
        <taxon>Agaricomycotina</taxon>
        <taxon>Agaricomycetes</taxon>
        <taxon>Cantharellales</taxon>
        <taxon>Tulasnellaceae</taxon>
        <taxon>Tulasnella</taxon>
    </lineage>
</organism>
<gene>
    <name evidence="8" type="ORF">M407DRAFT_22525</name>
</gene>
<evidence type="ECO:0000256" key="1">
    <source>
        <dbReference type="ARBA" id="ARBA00022527"/>
    </source>
</evidence>
<dbReference type="GO" id="GO:1903013">
    <property type="term" value="P:response to differentiation-inducing factor 1"/>
    <property type="evidence" value="ECO:0007669"/>
    <property type="project" value="TreeGrafter"/>
</dbReference>
<dbReference type="InterPro" id="IPR004166">
    <property type="entry name" value="a-kinase_dom"/>
</dbReference>
<evidence type="ECO:0000256" key="3">
    <source>
        <dbReference type="ARBA" id="ARBA00022741"/>
    </source>
</evidence>
<feature type="compositionally biased region" description="Polar residues" evidence="6">
    <location>
        <begin position="949"/>
        <end position="966"/>
    </location>
</feature>
<dbReference type="EMBL" id="KN822996">
    <property type="protein sequence ID" value="KIO28322.1"/>
    <property type="molecule type" value="Genomic_DNA"/>
</dbReference>
<dbReference type="GO" id="GO:0031037">
    <property type="term" value="P:myosin II filament disassembly"/>
    <property type="evidence" value="ECO:0007669"/>
    <property type="project" value="TreeGrafter"/>
</dbReference>
<feature type="compositionally biased region" description="Polar residues" evidence="6">
    <location>
        <begin position="97"/>
        <end position="135"/>
    </location>
</feature>
<dbReference type="HOGENOM" id="CLU_306573_0_0_1"/>
<keyword evidence="5" id="KW-0067">ATP-binding</keyword>
<dbReference type="SMART" id="SM00811">
    <property type="entry name" value="Alpha_kinase"/>
    <property type="match status" value="1"/>
</dbReference>
<keyword evidence="4" id="KW-0418">Kinase</keyword>
<feature type="region of interest" description="Disordered" evidence="6">
    <location>
        <begin position="946"/>
        <end position="966"/>
    </location>
</feature>
<dbReference type="PROSITE" id="PS51158">
    <property type="entry name" value="ALPHA_KINASE"/>
    <property type="match status" value="1"/>
</dbReference>
<keyword evidence="3" id="KW-0547">Nucleotide-binding</keyword>
<dbReference type="AlphaFoldDB" id="A0A0C3M3U9"/>
<dbReference type="SUPFAM" id="SSF56112">
    <property type="entry name" value="Protein kinase-like (PK-like)"/>
    <property type="match status" value="1"/>
</dbReference>
<dbReference type="Proteomes" id="UP000054248">
    <property type="component" value="Unassembled WGS sequence"/>
</dbReference>
<evidence type="ECO:0000256" key="2">
    <source>
        <dbReference type="ARBA" id="ARBA00022679"/>
    </source>
</evidence>
<accession>A0A0C3M3U9</accession>
<keyword evidence="9" id="KW-1185">Reference proteome</keyword>
<proteinExistence type="predicted"/>
<keyword evidence="1" id="KW-0723">Serine/threonine-protein kinase</keyword>
<evidence type="ECO:0000313" key="8">
    <source>
        <dbReference type="EMBL" id="KIO28322.1"/>
    </source>
</evidence>
<evidence type="ECO:0000259" key="7">
    <source>
        <dbReference type="PROSITE" id="PS51158"/>
    </source>
</evidence>
<dbReference type="PANTHER" id="PTHR45992">
    <property type="entry name" value="EUKARYOTIC ELONGATION FACTOR 2 KINASE-RELATED"/>
    <property type="match status" value="1"/>
</dbReference>
<reference evidence="8 9" key="1">
    <citation type="submission" date="2014-04" db="EMBL/GenBank/DDBJ databases">
        <authorList>
            <consortium name="DOE Joint Genome Institute"/>
            <person name="Kuo A."/>
            <person name="Girlanda M."/>
            <person name="Perotto S."/>
            <person name="Kohler A."/>
            <person name="Nagy L.G."/>
            <person name="Floudas D."/>
            <person name="Copeland A."/>
            <person name="Barry K.W."/>
            <person name="Cichocki N."/>
            <person name="Veneault-Fourrey C."/>
            <person name="LaButti K."/>
            <person name="Lindquist E.A."/>
            <person name="Lipzen A."/>
            <person name="Lundell T."/>
            <person name="Morin E."/>
            <person name="Murat C."/>
            <person name="Sun H."/>
            <person name="Tunlid A."/>
            <person name="Henrissat B."/>
            <person name="Grigoriev I.V."/>
            <person name="Hibbett D.S."/>
            <person name="Martin F."/>
            <person name="Nordberg H.P."/>
            <person name="Cantor M.N."/>
            <person name="Hua S.X."/>
        </authorList>
    </citation>
    <scope>NUCLEOTIDE SEQUENCE [LARGE SCALE GENOMIC DNA]</scope>
    <source>
        <strain evidence="8 9">MUT 4182</strain>
    </source>
</reference>
<protein>
    <recommendedName>
        <fullName evidence="7">Alpha-type protein kinase domain-containing protein</fullName>
    </recommendedName>
</protein>
<dbReference type="Pfam" id="PF02816">
    <property type="entry name" value="Alpha_kinase"/>
    <property type="match status" value="1"/>
</dbReference>
<dbReference type="InterPro" id="IPR051852">
    <property type="entry name" value="Alpha-type_PK"/>
</dbReference>
<dbReference type="PANTHER" id="PTHR45992:SF2">
    <property type="entry name" value="EUKARYOTIC ELONGATION FACTOR 2 KINASE"/>
    <property type="match status" value="1"/>
</dbReference>
<evidence type="ECO:0000256" key="6">
    <source>
        <dbReference type="SAM" id="MobiDB-lite"/>
    </source>
</evidence>
<feature type="region of interest" description="Disordered" evidence="6">
    <location>
        <begin position="59"/>
        <end position="135"/>
    </location>
</feature>
<dbReference type="GO" id="GO:0004674">
    <property type="term" value="F:protein serine/threonine kinase activity"/>
    <property type="evidence" value="ECO:0007669"/>
    <property type="project" value="UniProtKB-KW"/>
</dbReference>
<feature type="compositionally biased region" description="Polar residues" evidence="6">
    <location>
        <begin position="59"/>
        <end position="70"/>
    </location>
</feature>
<feature type="domain" description="Alpha-type protein kinase" evidence="7">
    <location>
        <begin position="683"/>
        <end position="934"/>
    </location>
</feature>
<dbReference type="GO" id="GO:0005524">
    <property type="term" value="F:ATP binding"/>
    <property type="evidence" value="ECO:0007669"/>
    <property type="project" value="UniProtKB-KW"/>
</dbReference>
<dbReference type="OrthoDB" id="2658733at2759"/>
<evidence type="ECO:0000256" key="5">
    <source>
        <dbReference type="ARBA" id="ARBA00022840"/>
    </source>
</evidence>
<feature type="region of interest" description="Disordered" evidence="6">
    <location>
        <begin position="492"/>
        <end position="601"/>
    </location>
</feature>
<dbReference type="InterPro" id="IPR011009">
    <property type="entry name" value="Kinase-like_dom_sf"/>
</dbReference>
<evidence type="ECO:0000313" key="9">
    <source>
        <dbReference type="Proteomes" id="UP000054248"/>
    </source>
</evidence>
<reference evidence="9" key="2">
    <citation type="submission" date="2015-01" db="EMBL/GenBank/DDBJ databases">
        <title>Evolutionary Origins and Diversification of the Mycorrhizal Mutualists.</title>
        <authorList>
            <consortium name="DOE Joint Genome Institute"/>
            <consortium name="Mycorrhizal Genomics Consortium"/>
            <person name="Kohler A."/>
            <person name="Kuo A."/>
            <person name="Nagy L.G."/>
            <person name="Floudas D."/>
            <person name="Copeland A."/>
            <person name="Barry K.W."/>
            <person name="Cichocki N."/>
            <person name="Veneault-Fourrey C."/>
            <person name="LaButti K."/>
            <person name="Lindquist E.A."/>
            <person name="Lipzen A."/>
            <person name="Lundell T."/>
            <person name="Morin E."/>
            <person name="Murat C."/>
            <person name="Riley R."/>
            <person name="Ohm R."/>
            <person name="Sun H."/>
            <person name="Tunlid A."/>
            <person name="Henrissat B."/>
            <person name="Grigoriev I.V."/>
            <person name="Hibbett D.S."/>
            <person name="Martin F."/>
        </authorList>
    </citation>
    <scope>NUCLEOTIDE SEQUENCE [LARGE SCALE GENOMIC DNA]</scope>
    <source>
        <strain evidence="9">MUT 4182</strain>
    </source>
</reference>
<keyword evidence="2" id="KW-0808">Transferase</keyword>
<feature type="region of interest" description="Disordered" evidence="6">
    <location>
        <begin position="203"/>
        <end position="224"/>
    </location>
</feature>
<sequence>MSMLRVGLPQASLPRPAPLCWQRKTVSPIVQSHDSTGNTLNLTAAPALLSQIVQPLTSTSMAQQTATDANASARPPGTRHTGDTPPTLPSQTLQLPGSTCTAQRTAANVNTGPRPSNTRQSKATMTGQGNTQPHQLRSLLRRGPSLRLNSPLRVPLLQLMTADQPLVRANLRDPWAGPGTEPDQPPRNAPVRVEARKYEDFNNPLAPSQQAGHHQSGKPQPINHPFVNTHNVEPAQWDGTRMFLGVKIFYKQRFVVFQHGETGLQVEDPAQHSPTTFTTLNANFATPSPVNVLAIKKQTAAAQRHPTAMNGQVTRLSRTPGYTSVHQNYQVISAAAKMQAYRPRDCVNFTTSLSFRAGKKVGSEVIQGIYKTVSAPVDVRPRQLKEICYNALRDLIIGWGGVHAPSIDQVRLTRGNAEFLDDPDLEDVSVILFDCYSAPGAKNMKTSYVQNRQVGPLKKQLNKTDSPFLSITEDEFQDILGRMRDEALMQDDDYCTGGDASNTGSRWDNAYKNFDDEPSPPKNVKNQKRTRQAIEAEAPPDQSEPSIGAHSKKGGRPGLRPRPGRATNPILVDEDDKDLPDLPKPKRRAGTKNSSRPLFIPDDQSALTERGTNVQVPVSSMSRSTQLQHTLSTQLPAAFDYGKALKALGESGRARGDADFVKKAINVTIYPLAYLPFSKLLEQSDSDKASTIYNELTAVQGKLEVLDFLNSGSFKTANWGKLSHQAPLPSNNTSILSHPQVVVKQPILRQPDGKSQVLPANLSLDSLTVAACELQCANALMKITHDHIEQAMGKDAMQQLPQVRFVAAGIAVAVGICRAYLLEECIDPQIHGEFVKYISNNTSKVLTAFLCNHEEQERGLYLAATQHVQYEVTKGYAFVSDLQGAGGLLTDPQILTHPDLGELFGDGNVSSTWSNFRTDHSCNKYCKMFKLLPFVSSNSAPIRTRKTTVAKTSTPAPSQSQSVQDD</sequence>